<comment type="caution">
    <text evidence="1">The sequence shown here is derived from an EMBL/GenBank/DDBJ whole genome shotgun (WGS) entry which is preliminary data.</text>
</comment>
<dbReference type="PANTHER" id="PTHR33395">
    <property type="entry name" value="TRANSCRIPTASE, PUTATIVE-RELATED-RELATED"/>
    <property type="match status" value="1"/>
</dbReference>
<dbReference type="GO" id="GO:0061343">
    <property type="term" value="P:cell adhesion involved in heart morphogenesis"/>
    <property type="evidence" value="ECO:0007669"/>
    <property type="project" value="TreeGrafter"/>
</dbReference>
<dbReference type="AlphaFoldDB" id="A0AA88H5F0"/>
<proteinExistence type="predicted"/>
<protein>
    <submittedName>
        <fullName evidence="1">Uncharacterized protein</fullName>
    </submittedName>
</protein>
<dbReference type="GO" id="GO:0031012">
    <property type="term" value="C:extracellular matrix"/>
    <property type="evidence" value="ECO:0007669"/>
    <property type="project" value="TreeGrafter"/>
</dbReference>
<name>A0AA88H5F0_ARTSF</name>
<sequence>MPDVIWVESYRFTTPNSPAQTTLNSVANLALTQLIDQPTRYGDGQNSTALDLVFTNNPETVTSLKYLPAIGSSDRNCVMFLVLVSTRPSNMTKRSYTDYDKIQEHLSEVDWQSLIVSDNVDNLWFKLKSCLLAVEKQFTSITYTEKTKTLPLLTKDATEGIKSKNKGWRKYKKSKQENHPADCKKCCTKLRNLTCKVISDYEVNRALSAKTNPTKFWKTIIWAKEATPSCWEKNKTKFVFDLSDICSYKFLGQGCNILT</sequence>
<accession>A0AA88H5F0</accession>
<dbReference type="Proteomes" id="UP001187531">
    <property type="component" value="Unassembled WGS sequence"/>
</dbReference>
<keyword evidence="2" id="KW-1185">Reference proteome</keyword>
<dbReference type="GO" id="GO:0007508">
    <property type="term" value="P:larval heart development"/>
    <property type="evidence" value="ECO:0007669"/>
    <property type="project" value="TreeGrafter"/>
</dbReference>
<evidence type="ECO:0000313" key="2">
    <source>
        <dbReference type="Proteomes" id="UP001187531"/>
    </source>
</evidence>
<dbReference type="PANTHER" id="PTHR33395:SF21">
    <property type="entry name" value="PERICARDIN"/>
    <property type="match status" value="1"/>
</dbReference>
<gene>
    <name evidence="1" type="ORF">QYM36_019358</name>
</gene>
<reference evidence="1" key="1">
    <citation type="submission" date="2023-07" db="EMBL/GenBank/DDBJ databases">
        <title>Chromosome-level genome assembly of Artemia franciscana.</title>
        <authorList>
            <person name="Jo E."/>
        </authorList>
    </citation>
    <scope>NUCLEOTIDE SEQUENCE</scope>
    <source>
        <tissue evidence="1">Whole body</tissue>
    </source>
</reference>
<evidence type="ECO:0000313" key="1">
    <source>
        <dbReference type="EMBL" id="KAK2702048.1"/>
    </source>
</evidence>
<organism evidence="1 2">
    <name type="scientific">Artemia franciscana</name>
    <name type="common">Brine shrimp</name>
    <name type="synonym">Artemia sanfranciscana</name>
    <dbReference type="NCBI Taxonomy" id="6661"/>
    <lineage>
        <taxon>Eukaryota</taxon>
        <taxon>Metazoa</taxon>
        <taxon>Ecdysozoa</taxon>
        <taxon>Arthropoda</taxon>
        <taxon>Crustacea</taxon>
        <taxon>Branchiopoda</taxon>
        <taxon>Anostraca</taxon>
        <taxon>Artemiidae</taxon>
        <taxon>Artemia</taxon>
    </lineage>
</organism>
<dbReference type="EMBL" id="JAVRJZ010001015">
    <property type="protein sequence ID" value="KAK2702048.1"/>
    <property type="molecule type" value="Genomic_DNA"/>
</dbReference>